<name>A0A971ID60_9BIFI</name>
<evidence type="ECO:0000313" key="3">
    <source>
        <dbReference type="EMBL" id="NLT79688.1"/>
    </source>
</evidence>
<dbReference type="AlphaFoldDB" id="A0A971ID60"/>
<evidence type="ECO:0000256" key="1">
    <source>
        <dbReference type="SAM" id="MobiDB-lite"/>
    </source>
</evidence>
<dbReference type="Gene3D" id="2.60.120.10">
    <property type="entry name" value="Jelly Rolls"/>
    <property type="match status" value="1"/>
</dbReference>
<feature type="compositionally biased region" description="Polar residues" evidence="1">
    <location>
        <begin position="16"/>
        <end position="30"/>
    </location>
</feature>
<dbReference type="EMBL" id="JAAXZR010000019">
    <property type="protein sequence ID" value="NLT79688.1"/>
    <property type="molecule type" value="Genomic_DNA"/>
</dbReference>
<dbReference type="InterPro" id="IPR011051">
    <property type="entry name" value="RmlC_Cupin_sf"/>
</dbReference>
<gene>
    <name evidence="3" type="ORF">GXW98_05315</name>
</gene>
<feature type="domain" description="Cupin type-2" evidence="2">
    <location>
        <begin position="69"/>
        <end position="136"/>
    </location>
</feature>
<organism evidence="3 4">
    <name type="scientific">Bifidobacterium crudilactis</name>
    <dbReference type="NCBI Taxonomy" id="327277"/>
    <lineage>
        <taxon>Bacteria</taxon>
        <taxon>Bacillati</taxon>
        <taxon>Actinomycetota</taxon>
        <taxon>Actinomycetes</taxon>
        <taxon>Bifidobacteriales</taxon>
        <taxon>Bifidobacteriaceae</taxon>
        <taxon>Bifidobacterium</taxon>
    </lineage>
</organism>
<dbReference type="SUPFAM" id="SSF51182">
    <property type="entry name" value="RmlC-like cupins"/>
    <property type="match status" value="1"/>
</dbReference>
<comment type="caution">
    <text evidence="3">The sequence shown here is derived from an EMBL/GenBank/DDBJ whole genome shotgun (WGS) entry which is preliminary data.</text>
</comment>
<evidence type="ECO:0000313" key="4">
    <source>
        <dbReference type="Proteomes" id="UP000767327"/>
    </source>
</evidence>
<reference evidence="3" key="1">
    <citation type="journal article" date="2020" name="Biotechnol. Biofuels">
        <title>New insights from the biogas microbiome by comprehensive genome-resolved metagenomics of nearly 1600 species originating from multiple anaerobic digesters.</title>
        <authorList>
            <person name="Campanaro S."/>
            <person name="Treu L."/>
            <person name="Rodriguez-R L.M."/>
            <person name="Kovalovszki A."/>
            <person name="Ziels R.M."/>
            <person name="Maus I."/>
            <person name="Zhu X."/>
            <person name="Kougias P.G."/>
            <person name="Basile A."/>
            <person name="Luo G."/>
            <person name="Schluter A."/>
            <person name="Konstantinidis K.T."/>
            <person name="Angelidaki I."/>
        </authorList>
    </citation>
    <scope>NUCLEOTIDE SEQUENCE</scope>
    <source>
        <strain evidence="3">AS01afH2WH_6</strain>
    </source>
</reference>
<dbReference type="InterPro" id="IPR013096">
    <property type="entry name" value="Cupin_2"/>
</dbReference>
<accession>A0A971ID60</accession>
<dbReference type="Pfam" id="PF07883">
    <property type="entry name" value="Cupin_2"/>
    <property type="match status" value="1"/>
</dbReference>
<proteinExistence type="predicted"/>
<dbReference type="RefSeq" id="WP_273173616.1">
    <property type="nucleotide sequence ID" value="NZ_JAAXZR010000019.1"/>
</dbReference>
<dbReference type="CDD" id="cd02230">
    <property type="entry name" value="cupin_HP0902-like"/>
    <property type="match status" value="1"/>
</dbReference>
<dbReference type="PANTHER" id="PTHR37694">
    <property type="entry name" value="SLR8022 PROTEIN"/>
    <property type="match status" value="1"/>
</dbReference>
<evidence type="ECO:0000259" key="2">
    <source>
        <dbReference type="Pfam" id="PF07883"/>
    </source>
</evidence>
<dbReference type="PANTHER" id="PTHR37694:SF1">
    <property type="entry name" value="SLR8022 PROTEIN"/>
    <property type="match status" value="1"/>
</dbReference>
<sequence>MSEHHRHPHAQDEETSSTGTEHAKTAQTVGGSEAVELGFIPDVRTLIKVQDEATVSRTIMQQQGGNVVLFSFDAGQELSEHTAAMPVFVQTISGHLEVTGSGETVDLLPGGLVYFPTRLPHAVKAVEPSIMMLTMITPARAAVKAQ</sequence>
<feature type="region of interest" description="Disordered" evidence="1">
    <location>
        <begin position="1"/>
        <end position="30"/>
    </location>
</feature>
<protein>
    <submittedName>
        <fullName evidence="3">Cupin domain-containing protein</fullName>
    </submittedName>
</protein>
<dbReference type="Proteomes" id="UP000767327">
    <property type="component" value="Unassembled WGS sequence"/>
</dbReference>
<reference evidence="3" key="2">
    <citation type="submission" date="2020-01" db="EMBL/GenBank/DDBJ databases">
        <authorList>
            <person name="Campanaro S."/>
        </authorList>
    </citation>
    <scope>NUCLEOTIDE SEQUENCE</scope>
    <source>
        <strain evidence="3">AS01afH2WH_6</strain>
    </source>
</reference>
<dbReference type="InterPro" id="IPR014710">
    <property type="entry name" value="RmlC-like_jellyroll"/>
</dbReference>